<keyword evidence="3" id="KW-0731">Sigma factor</keyword>
<dbReference type="InterPro" id="IPR013325">
    <property type="entry name" value="RNA_pol_sigma_r2"/>
</dbReference>
<keyword evidence="9" id="KW-1185">Reference proteome</keyword>
<protein>
    <submittedName>
        <fullName evidence="8">RNA polymerase sigma-70 factor (ECF subfamily)</fullName>
    </submittedName>
</protein>
<reference evidence="8 9" key="1">
    <citation type="submission" date="2018-03" db="EMBL/GenBank/DDBJ databases">
        <title>Genomic Encyclopedia of Type Strains, Phase III (KMG-III): the genomes of soil and plant-associated and newly described type strains.</title>
        <authorList>
            <person name="Whitman W."/>
        </authorList>
    </citation>
    <scope>NUCLEOTIDE SEQUENCE [LARGE SCALE GENOMIC DNA]</scope>
    <source>
        <strain evidence="8 9">CGMCC 1.9313</strain>
    </source>
</reference>
<feature type="transmembrane region" description="Helical" evidence="5">
    <location>
        <begin position="172"/>
        <end position="196"/>
    </location>
</feature>
<dbReference type="AlphaFoldDB" id="A0A2T0TRR0"/>
<dbReference type="RefSeq" id="WP_106295525.1">
    <property type="nucleotide sequence ID" value="NZ_PVTH01000015.1"/>
</dbReference>
<evidence type="ECO:0000313" key="9">
    <source>
        <dbReference type="Proteomes" id="UP000238034"/>
    </source>
</evidence>
<accession>A0A2T0TRR0</accession>
<dbReference type="Pfam" id="PF04542">
    <property type="entry name" value="Sigma70_r2"/>
    <property type="match status" value="1"/>
</dbReference>
<evidence type="ECO:0000256" key="3">
    <source>
        <dbReference type="ARBA" id="ARBA00023082"/>
    </source>
</evidence>
<keyword evidence="5" id="KW-0812">Transmembrane</keyword>
<comment type="caution">
    <text evidence="8">The sequence shown here is derived from an EMBL/GenBank/DDBJ whole genome shotgun (WGS) entry which is preliminary data.</text>
</comment>
<keyword evidence="4" id="KW-0804">Transcription</keyword>
<sequence length="197" mass="22826">MHFQDDHTLLSRIREGDENAFSLFYEQHWAIIHRFVKKYVKCQDLSNDVTQDIFVRFWEGRDDLPEISSLKSYLFVVARNAAFNVLKKASVQENLKEKIVLAAVASRNTIEDDMLSLEYLDHLKKVVETLPAQTQKVFSLCREEEKSYQEVSQMLGISKDAVKKHMVRSMKLLRVSIQNALHVLLALIIVLAIGLYK</sequence>
<proteinExistence type="inferred from homology"/>
<evidence type="ECO:0000313" key="8">
    <source>
        <dbReference type="EMBL" id="PRY48347.1"/>
    </source>
</evidence>
<dbReference type="InterPro" id="IPR014284">
    <property type="entry name" value="RNA_pol_sigma-70_dom"/>
</dbReference>
<dbReference type="NCBIfam" id="TIGR02937">
    <property type="entry name" value="sigma70-ECF"/>
    <property type="match status" value="1"/>
</dbReference>
<evidence type="ECO:0000256" key="2">
    <source>
        <dbReference type="ARBA" id="ARBA00023015"/>
    </source>
</evidence>
<dbReference type="PANTHER" id="PTHR43133">
    <property type="entry name" value="RNA POLYMERASE ECF-TYPE SIGMA FACTO"/>
    <property type="match status" value="1"/>
</dbReference>
<dbReference type="Gene3D" id="1.10.1740.10">
    <property type="match status" value="1"/>
</dbReference>
<dbReference type="InterPro" id="IPR039425">
    <property type="entry name" value="RNA_pol_sigma-70-like"/>
</dbReference>
<evidence type="ECO:0000256" key="1">
    <source>
        <dbReference type="ARBA" id="ARBA00010641"/>
    </source>
</evidence>
<dbReference type="InterPro" id="IPR014327">
    <property type="entry name" value="RNA_pol_sigma70_bacteroid"/>
</dbReference>
<evidence type="ECO:0000256" key="4">
    <source>
        <dbReference type="ARBA" id="ARBA00023163"/>
    </source>
</evidence>
<name>A0A2T0TRR0_9SPHI</name>
<feature type="domain" description="RNA polymerase sigma-70 region 2" evidence="6">
    <location>
        <begin position="24"/>
        <end position="89"/>
    </location>
</feature>
<dbReference type="GO" id="GO:0003677">
    <property type="term" value="F:DNA binding"/>
    <property type="evidence" value="ECO:0007669"/>
    <property type="project" value="InterPro"/>
</dbReference>
<dbReference type="Pfam" id="PF08281">
    <property type="entry name" value="Sigma70_r4_2"/>
    <property type="match status" value="1"/>
</dbReference>
<dbReference type="InterPro" id="IPR013324">
    <property type="entry name" value="RNA_pol_sigma_r3/r4-like"/>
</dbReference>
<evidence type="ECO:0000259" key="7">
    <source>
        <dbReference type="Pfam" id="PF08281"/>
    </source>
</evidence>
<dbReference type="InterPro" id="IPR007627">
    <property type="entry name" value="RNA_pol_sigma70_r2"/>
</dbReference>
<keyword evidence="5" id="KW-1133">Transmembrane helix</keyword>
<dbReference type="NCBIfam" id="TIGR02985">
    <property type="entry name" value="Sig70_bacteroi1"/>
    <property type="match status" value="1"/>
</dbReference>
<dbReference type="GO" id="GO:0016987">
    <property type="term" value="F:sigma factor activity"/>
    <property type="evidence" value="ECO:0007669"/>
    <property type="project" value="UniProtKB-KW"/>
</dbReference>
<dbReference type="SUPFAM" id="SSF88946">
    <property type="entry name" value="Sigma2 domain of RNA polymerase sigma factors"/>
    <property type="match status" value="1"/>
</dbReference>
<dbReference type="SUPFAM" id="SSF88659">
    <property type="entry name" value="Sigma3 and sigma4 domains of RNA polymerase sigma factors"/>
    <property type="match status" value="1"/>
</dbReference>
<dbReference type="EMBL" id="PVTH01000015">
    <property type="protein sequence ID" value="PRY48347.1"/>
    <property type="molecule type" value="Genomic_DNA"/>
</dbReference>
<dbReference type="OrthoDB" id="659577at2"/>
<gene>
    <name evidence="8" type="ORF">B0I27_11548</name>
</gene>
<organism evidence="8 9">
    <name type="scientific">Arcticibacter pallidicorallinus</name>
    <dbReference type="NCBI Taxonomy" id="1259464"/>
    <lineage>
        <taxon>Bacteria</taxon>
        <taxon>Pseudomonadati</taxon>
        <taxon>Bacteroidota</taxon>
        <taxon>Sphingobacteriia</taxon>
        <taxon>Sphingobacteriales</taxon>
        <taxon>Sphingobacteriaceae</taxon>
        <taxon>Arcticibacter</taxon>
    </lineage>
</organism>
<keyword evidence="5" id="KW-0472">Membrane</keyword>
<dbReference type="Proteomes" id="UP000238034">
    <property type="component" value="Unassembled WGS sequence"/>
</dbReference>
<feature type="domain" description="RNA polymerase sigma factor 70 region 4 type 2" evidence="7">
    <location>
        <begin position="124"/>
        <end position="173"/>
    </location>
</feature>
<dbReference type="InterPro" id="IPR036388">
    <property type="entry name" value="WH-like_DNA-bd_sf"/>
</dbReference>
<comment type="similarity">
    <text evidence="1">Belongs to the sigma-70 factor family. ECF subfamily.</text>
</comment>
<evidence type="ECO:0000259" key="6">
    <source>
        <dbReference type="Pfam" id="PF04542"/>
    </source>
</evidence>
<dbReference type="GO" id="GO:0006352">
    <property type="term" value="P:DNA-templated transcription initiation"/>
    <property type="evidence" value="ECO:0007669"/>
    <property type="project" value="InterPro"/>
</dbReference>
<dbReference type="Gene3D" id="1.10.10.10">
    <property type="entry name" value="Winged helix-like DNA-binding domain superfamily/Winged helix DNA-binding domain"/>
    <property type="match status" value="1"/>
</dbReference>
<dbReference type="PANTHER" id="PTHR43133:SF46">
    <property type="entry name" value="RNA POLYMERASE SIGMA-70 FACTOR ECF SUBFAMILY"/>
    <property type="match status" value="1"/>
</dbReference>
<dbReference type="InterPro" id="IPR013249">
    <property type="entry name" value="RNA_pol_sigma70_r4_t2"/>
</dbReference>
<dbReference type="CDD" id="cd06171">
    <property type="entry name" value="Sigma70_r4"/>
    <property type="match status" value="1"/>
</dbReference>
<evidence type="ECO:0000256" key="5">
    <source>
        <dbReference type="SAM" id="Phobius"/>
    </source>
</evidence>
<keyword evidence="2" id="KW-0805">Transcription regulation</keyword>